<dbReference type="InterPro" id="IPR000014">
    <property type="entry name" value="PAS"/>
</dbReference>
<dbReference type="GO" id="GO:0007165">
    <property type="term" value="P:signal transduction"/>
    <property type="evidence" value="ECO:0007669"/>
    <property type="project" value="InterPro"/>
</dbReference>
<dbReference type="AlphaFoldDB" id="A0A150TI36"/>
<dbReference type="PANTHER" id="PTHR33745">
    <property type="entry name" value="RSBT ANTAGONIST PROTEIN RSBS-RELATED"/>
    <property type="match status" value="1"/>
</dbReference>
<dbReference type="GO" id="GO:0006355">
    <property type="term" value="P:regulation of DNA-templated transcription"/>
    <property type="evidence" value="ECO:0007669"/>
    <property type="project" value="InterPro"/>
</dbReference>
<dbReference type="PANTHER" id="PTHR33745:SF3">
    <property type="entry name" value="RSBT CO-ANTAGONIST PROTEIN RSBRC"/>
    <property type="match status" value="1"/>
</dbReference>
<dbReference type="InterPro" id="IPR000700">
    <property type="entry name" value="PAS-assoc_C"/>
</dbReference>
<keyword evidence="1" id="KW-0597">Phosphoprotein</keyword>
<dbReference type="PROSITE" id="PS50801">
    <property type="entry name" value="STAS"/>
    <property type="match status" value="1"/>
</dbReference>
<dbReference type="SUPFAM" id="SSF55785">
    <property type="entry name" value="PYP-like sensor domain (PAS domain)"/>
    <property type="match status" value="1"/>
</dbReference>
<evidence type="ECO:0008006" key="9">
    <source>
        <dbReference type="Google" id="ProtNLM"/>
    </source>
</evidence>
<dbReference type="InterPro" id="IPR036513">
    <property type="entry name" value="STAS_dom_sf"/>
</dbReference>
<keyword evidence="2" id="KW-0175">Coiled coil</keyword>
<dbReference type="Gene3D" id="3.30.450.20">
    <property type="entry name" value="PAS domain"/>
    <property type="match status" value="1"/>
</dbReference>
<dbReference type="InterPro" id="IPR051932">
    <property type="entry name" value="Bact_StressResp_Reg"/>
</dbReference>
<dbReference type="Pfam" id="PF01740">
    <property type="entry name" value="STAS"/>
    <property type="match status" value="1"/>
</dbReference>
<evidence type="ECO:0000256" key="1">
    <source>
        <dbReference type="ARBA" id="ARBA00022553"/>
    </source>
</evidence>
<reference evidence="7 8" key="1">
    <citation type="submission" date="2014-02" db="EMBL/GenBank/DDBJ databases">
        <title>The small core and large imbalanced accessory genome model reveals a collaborative survival strategy of Sorangium cellulosum strains in nature.</title>
        <authorList>
            <person name="Han K."/>
            <person name="Peng R."/>
            <person name="Blom J."/>
            <person name="Li Y.-Z."/>
        </authorList>
    </citation>
    <scope>NUCLEOTIDE SEQUENCE [LARGE SCALE GENOMIC DNA]</scope>
    <source>
        <strain evidence="7 8">So0007-03</strain>
    </source>
</reference>
<dbReference type="SUPFAM" id="SSF52091">
    <property type="entry name" value="SpoIIaa-like"/>
    <property type="match status" value="1"/>
</dbReference>
<evidence type="ECO:0000313" key="8">
    <source>
        <dbReference type="Proteomes" id="UP000075502"/>
    </source>
</evidence>
<organism evidence="7 8">
    <name type="scientific">Sorangium cellulosum</name>
    <name type="common">Polyangium cellulosum</name>
    <dbReference type="NCBI Taxonomy" id="56"/>
    <lineage>
        <taxon>Bacteria</taxon>
        <taxon>Pseudomonadati</taxon>
        <taxon>Myxococcota</taxon>
        <taxon>Polyangia</taxon>
        <taxon>Polyangiales</taxon>
        <taxon>Polyangiaceae</taxon>
        <taxon>Sorangium</taxon>
    </lineage>
</organism>
<dbReference type="GO" id="GO:0016020">
    <property type="term" value="C:membrane"/>
    <property type="evidence" value="ECO:0007669"/>
    <property type="project" value="InterPro"/>
</dbReference>
<dbReference type="CDD" id="cd06225">
    <property type="entry name" value="HAMP"/>
    <property type="match status" value="1"/>
</dbReference>
<dbReference type="CDD" id="cd00130">
    <property type="entry name" value="PAS"/>
    <property type="match status" value="1"/>
</dbReference>
<evidence type="ECO:0000259" key="6">
    <source>
        <dbReference type="PROSITE" id="PS50885"/>
    </source>
</evidence>
<comment type="caution">
    <text evidence="7">The sequence shown here is derived from an EMBL/GenBank/DDBJ whole genome shotgun (WGS) entry which is preliminary data.</text>
</comment>
<dbReference type="InterPro" id="IPR013767">
    <property type="entry name" value="PAS_fold"/>
</dbReference>
<dbReference type="InterPro" id="IPR003660">
    <property type="entry name" value="HAMP_dom"/>
</dbReference>
<evidence type="ECO:0000313" key="7">
    <source>
        <dbReference type="EMBL" id="KYG04341.1"/>
    </source>
</evidence>
<dbReference type="CDD" id="cd07041">
    <property type="entry name" value="STAS_RsbR_RsbS_like"/>
    <property type="match status" value="1"/>
</dbReference>
<evidence type="ECO:0000256" key="2">
    <source>
        <dbReference type="SAM" id="Coils"/>
    </source>
</evidence>
<feature type="coiled-coil region" evidence="2">
    <location>
        <begin position="219"/>
        <end position="246"/>
    </location>
</feature>
<dbReference type="Gene3D" id="3.30.750.24">
    <property type="entry name" value="STAS domain"/>
    <property type="match status" value="1"/>
</dbReference>
<dbReference type="PROSITE" id="PS50112">
    <property type="entry name" value="PAS"/>
    <property type="match status" value="1"/>
</dbReference>
<proteinExistence type="predicted"/>
<dbReference type="InterPro" id="IPR035965">
    <property type="entry name" value="PAS-like_dom_sf"/>
</dbReference>
<gene>
    <name evidence="7" type="ORF">BE21_47365</name>
</gene>
<feature type="domain" description="STAS" evidence="5">
    <location>
        <begin position="251"/>
        <end position="362"/>
    </location>
</feature>
<dbReference type="Proteomes" id="UP000075502">
    <property type="component" value="Unassembled WGS sequence"/>
</dbReference>
<name>A0A150TI36_SORCE</name>
<dbReference type="SMART" id="SM00091">
    <property type="entry name" value="PAS"/>
    <property type="match status" value="1"/>
</dbReference>
<evidence type="ECO:0000259" key="4">
    <source>
        <dbReference type="PROSITE" id="PS50113"/>
    </source>
</evidence>
<sequence length="376" mass="39349">MNDGPQAEGHPDRGEIERVIQELAAGNSAARAAAPRGGPLDPALAQLNAFAEELAALRAFKAKASARLSELTDVALAVASLDFSRKAEISRDVDELDGLAAGMNMMIEELQSSTAFVNNVLSAMPDALLVLEVDGSIKSANRAALELLGCSRDEILELPAERVLGEGAAASVVERLRQASRIANEESALVTREGAEVPVALSASTLRGPQDELLGLVLVARDIAAQKRAEEERDRLEAAVRRQAQMLMELSTPLIPISDGTVVLPLVGALDEDRAAQVTETLLRGITAHRARVAILDVTGVSGVDQQVASALLRAVRATRLIGAQVVLTGIRAEVARTMTALDIELGGVVTCGTLKDGIAYAEGAGQAAAGRRAAR</sequence>
<dbReference type="PROSITE" id="PS50113">
    <property type="entry name" value="PAC"/>
    <property type="match status" value="1"/>
</dbReference>
<feature type="domain" description="HAMP" evidence="6">
    <location>
        <begin position="62"/>
        <end position="115"/>
    </location>
</feature>
<dbReference type="Pfam" id="PF00989">
    <property type="entry name" value="PAS"/>
    <property type="match status" value="1"/>
</dbReference>
<dbReference type="PROSITE" id="PS50885">
    <property type="entry name" value="HAMP"/>
    <property type="match status" value="1"/>
</dbReference>
<feature type="domain" description="PAC" evidence="4">
    <location>
        <begin position="183"/>
        <end position="235"/>
    </location>
</feature>
<dbReference type="SMART" id="SM00304">
    <property type="entry name" value="HAMP"/>
    <property type="match status" value="1"/>
</dbReference>
<dbReference type="Pfam" id="PF00672">
    <property type="entry name" value="HAMP"/>
    <property type="match status" value="1"/>
</dbReference>
<dbReference type="NCBIfam" id="TIGR00229">
    <property type="entry name" value="sensory_box"/>
    <property type="match status" value="1"/>
</dbReference>
<dbReference type="InterPro" id="IPR002645">
    <property type="entry name" value="STAS_dom"/>
</dbReference>
<dbReference type="EMBL" id="JEME01002429">
    <property type="protein sequence ID" value="KYG04341.1"/>
    <property type="molecule type" value="Genomic_DNA"/>
</dbReference>
<evidence type="ECO:0000259" key="3">
    <source>
        <dbReference type="PROSITE" id="PS50112"/>
    </source>
</evidence>
<protein>
    <recommendedName>
        <fullName evidence="9">Anti-anti-sigma factor</fullName>
    </recommendedName>
</protein>
<evidence type="ECO:0000259" key="5">
    <source>
        <dbReference type="PROSITE" id="PS50801"/>
    </source>
</evidence>
<accession>A0A150TI36</accession>
<feature type="domain" description="PAS" evidence="3">
    <location>
        <begin position="113"/>
        <end position="156"/>
    </location>
</feature>